<sequence>AVGEAQGHLLQHKDGTPLMYYQCWKVTSLALNRMGIHGWHFRGHIDGRALDYDPTGIQRIGCWKSHKFKIYVRPLPDH</sequence>
<keyword evidence="2" id="KW-1185">Reference proteome</keyword>
<reference evidence="1" key="1">
    <citation type="journal article" date="2023" name="DNA Res.">
        <title>Chromosome-level genome assembly of Phrynocephalus forsythii using third-generation DNA sequencing and Hi-C analysis.</title>
        <authorList>
            <person name="Qi Y."/>
            <person name="Zhao W."/>
            <person name="Zhao Y."/>
            <person name="Niu C."/>
            <person name="Cao S."/>
            <person name="Zhang Y."/>
        </authorList>
    </citation>
    <scope>NUCLEOTIDE SEQUENCE</scope>
    <source>
        <tissue evidence="1">Muscle</tissue>
    </source>
</reference>
<dbReference type="OrthoDB" id="9863428at2759"/>
<protein>
    <submittedName>
        <fullName evidence="1">Uncharacterized protein</fullName>
    </submittedName>
</protein>
<proteinExistence type="predicted"/>
<dbReference type="EMBL" id="JAPFRF010000010">
    <property type="protein sequence ID" value="KAJ7319858.1"/>
    <property type="molecule type" value="Genomic_DNA"/>
</dbReference>
<evidence type="ECO:0000313" key="2">
    <source>
        <dbReference type="Proteomes" id="UP001142489"/>
    </source>
</evidence>
<name>A0A9Q0XMJ5_9SAUR</name>
<feature type="non-terminal residue" evidence="1">
    <location>
        <position position="1"/>
    </location>
</feature>
<dbReference type="AlphaFoldDB" id="A0A9Q0XMJ5"/>
<dbReference type="Proteomes" id="UP001142489">
    <property type="component" value="Unassembled WGS sequence"/>
</dbReference>
<comment type="caution">
    <text evidence="1">The sequence shown here is derived from an EMBL/GenBank/DDBJ whole genome shotgun (WGS) entry which is preliminary data.</text>
</comment>
<evidence type="ECO:0000313" key="1">
    <source>
        <dbReference type="EMBL" id="KAJ7319858.1"/>
    </source>
</evidence>
<organism evidence="1 2">
    <name type="scientific">Phrynocephalus forsythii</name>
    <dbReference type="NCBI Taxonomy" id="171643"/>
    <lineage>
        <taxon>Eukaryota</taxon>
        <taxon>Metazoa</taxon>
        <taxon>Chordata</taxon>
        <taxon>Craniata</taxon>
        <taxon>Vertebrata</taxon>
        <taxon>Euteleostomi</taxon>
        <taxon>Lepidosauria</taxon>
        <taxon>Squamata</taxon>
        <taxon>Bifurcata</taxon>
        <taxon>Unidentata</taxon>
        <taxon>Episquamata</taxon>
        <taxon>Toxicofera</taxon>
        <taxon>Iguania</taxon>
        <taxon>Acrodonta</taxon>
        <taxon>Agamidae</taxon>
        <taxon>Agaminae</taxon>
        <taxon>Phrynocephalus</taxon>
    </lineage>
</organism>
<accession>A0A9Q0XMJ5</accession>
<gene>
    <name evidence="1" type="ORF">JRQ81_019369</name>
</gene>